<dbReference type="RefSeq" id="WP_072850247.1">
    <property type="nucleotide sequence ID" value="NZ_FQVI01000005.1"/>
</dbReference>
<name>A0A1M4VX98_9CLOT</name>
<organism evidence="1 2">
    <name type="scientific">Lactonifactor longoviformis DSM 17459</name>
    <dbReference type="NCBI Taxonomy" id="1122155"/>
    <lineage>
        <taxon>Bacteria</taxon>
        <taxon>Bacillati</taxon>
        <taxon>Bacillota</taxon>
        <taxon>Clostridia</taxon>
        <taxon>Eubacteriales</taxon>
        <taxon>Clostridiaceae</taxon>
        <taxon>Lactonifactor</taxon>
    </lineage>
</organism>
<dbReference type="Proteomes" id="UP000184245">
    <property type="component" value="Unassembled WGS sequence"/>
</dbReference>
<evidence type="ECO:0000313" key="1">
    <source>
        <dbReference type="EMBL" id="SHE73577.1"/>
    </source>
</evidence>
<reference evidence="1 2" key="1">
    <citation type="submission" date="2016-11" db="EMBL/GenBank/DDBJ databases">
        <authorList>
            <person name="Jaros S."/>
            <person name="Januszkiewicz K."/>
            <person name="Wedrychowicz H."/>
        </authorList>
    </citation>
    <scope>NUCLEOTIDE SEQUENCE [LARGE SCALE GENOMIC DNA]</scope>
    <source>
        <strain evidence="1 2">DSM 17459</strain>
    </source>
</reference>
<protein>
    <submittedName>
        <fullName evidence="1">Uncharacterized protein</fullName>
    </submittedName>
</protein>
<proteinExistence type="predicted"/>
<sequence length="62" mass="7116">MTLYKARKDNIEFYIQPEMIEAYAAMGYVVIKLDERILTDEEMKSEITLGERNIGSAGGRNE</sequence>
<keyword evidence="2" id="KW-1185">Reference proteome</keyword>
<accession>A0A1M4VX98</accession>
<dbReference type="AlphaFoldDB" id="A0A1M4VX98"/>
<dbReference type="EMBL" id="FQVI01000005">
    <property type="protein sequence ID" value="SHE73577.1"/>
    <property type="molecule type" value="Genomic_DNA"/>
</dbReference>
<evidence type="ECO:0000313" key="2">
    <source>
        <dbReference type="Proteomes" id="UP000184245"/>
    </source>
</evidence>
<gene>
    <name evidence="1" type="ORF">SAMN02745158_01376</name>
</gene>
<dbReference type="OrthoDB" id="9990264at2"/>
<dbReference type="STRING" id="1122155.SAMN02745158_01376"/>